<evidence type="ECO:0000256" key="2">
    <source>
        <dbReference type="ARBA" id="ARBA00009155"/>
    </source>
</evidence>
<dbReference type="PANTHER" id="PTHR21321:SF4">
    <property type="entry name" value="EXOSOME COMPLEX COMPONENT RRP4"/>
    <property type="match status" value="1"/>
</dbReference>
<dbReference type="GO" id="GO:0000176">
    <property type="term" value="C:nuclear exosome (RNase complex)"/>
    <property type="evidence" value="ECO:0007669"/>
    <property type="project" value="TreeGrafter"/>
</dbReference>
<sequence>MNISISLASKKTRHGILKPTSNPPVIFTPGEKIRDEAGFMRGHGTYVSAGSLKATVAGVEQNINRLVTVSPLRCRYNGEIGDVVIGRITELVHKRWKVDLNARLDAVLLLTSIQLPGGELRRRGMEDEQSMRNYLSEGDLISAEVHSIFADGSLSLHMRSLKYGKLGQGVLIKVQSSLIKRSKNHFHNLTVGISIILGNNGYIWIEPTSNDNKDLVGLEDEFEQVVDIGDRQTISRVRNVILALSYYKMLIYDTSIQFALEESKKYTVSDLLTAEACYDIANLTRHRLQIMDE</sequence>
<protein>
    <submittedName>
        <fullName evidence="9">Exosome complex component RRP4</fullName>
    </submittedName>
</protein>
<dbReference type="InterPro" id="IPR036612">
    <property type="entry name" value="KH_dom_type_1_sf"/>
</dbReference>
<evidence type="ECO:0000256" key="6">
    <source>
        <dbReference type="ARBA" id="ARBA00023242"/>
    </source>
</evidence>
<dbReference type="GO" id="GO:0071035">
    <property type="term" value="P:nuclear polyadenylation-dependent rRNA catabolic process"/>
    <property type="evidence" value="ECO:0007669"/>
    <property type="project" value="TreeGrafter"/>
</dbReference>
<dbReference type="Gene3D" id="2.40.50.100">
    <property type="match status" value="1"/>
</dbReference>
<comment type="similarity">
    <text evidence="2">Belongs to the RRP4 family.</text>
</comment>
<reference evidence="9" key="1">
    <citation type="submission" date="2025-08" db="UniProtKB">
        <authorList>
            <consortium name="RefSeq"/>
        </authorList>
    </citation>
    <scope>IDENTIFICATION</scope>
    <source>
        <tissue evidence="9">Whole body</tissue>
    </source>
</reference>
<keyword evidence="8" id="KW-1185">Reference proteome</keyword>
<dbReference type="SUPFAM" id="SSF110324">
    <property type="entry name" value="Ribosomal L27 protein-like"/>
    <property type="match status" value="1"/>
</dbReference>
<dbReference type="GO" id="GO:0071051">
    <property type="term" value="P:poly(A)-dependent snoRNA 3'-end processing"/>
    <property type="evidence" value="ECO:0007669"/>
    <property type="project" value="TreeGrafter"/>
</dbReference>
<dbReference type="Gene3D" id="2.40.50.140">
    <property type="entry name" value="Nucleic acid-binding proteins"/>
    <property type="match status" value="1"/>
</dbReference>
<keyword evidence="5" id="KW-0694">RNA-binding</keyword>
<dbReference type="CDD" id="cd22525">
    <property type="entry name" value="KH-I_Rrp4_eukar"/>
    <property type="match status" value="1"/>
</dbReference>
<dbReference type="GeneID" id="112688584"/>
<dbReference type="GO" id="GO:0000177">
    <property type="term" value="C:cytoplasmic exosome (RNase complex)"/>
    <property type="evidence" value="ECO:0007669"/>
    <property type="project" value="TreeGrafter"/>
</dbReference>
<dbReference type="GO" id="GO:0010468">
    <property type="term" value="P:regulation of gene expression"/>
    <property type="evidence" value="ECO:0007669"/>
    <property type="project" value="UniProtKB-ARBA"/>
</dbReference>
<dbReference type="Proteomes" id="UP000694846">
    <property type="component" value="Unplaced"/>
</dbReference>
<dbReference type="Pfam" id="PF14382">
    <property type="entry name" value="ECR1_N"/>
    <property type="match status" value="1"/>
</dbReference>
<gene>
    <name evidence="9" type="primary">LOC112688584</name>
</gene>
<dbReference type="Pfam" id="PF21266">
    <property type="entry name" value="S1_RRP4"/>
    <property type="match status" value="1"/>
</dbReference>
<dbReference type="Pfam" id="PF15985">
    <property type="entry name" value="KH_6"/>
    <property type="match status" value="1"/>
</dbReference>
<proteinExistence type="inferred from homology"/>
<feature type="domain" description="S1 motif" evidence="7">
    <location>
        <begin position="79"/>
        <end position="159"/>
    </location>
</feature>
<evidence type="ECO:0000256" key="5">
    <source>
        <dbReference type="ARBA" id="ARBA00022884"/>
    </source>
</evidence>
<dbReference type="InterPro" id="IPR025721">
    <property type="entry name" value="Exosome_cplx_N_dom"/>
</dbReference>
<comment type="subcellular location">
    <subcellularLocation>
        <location evidence="1">Nucleus</location>
    </subcellularLocation>
</comment>
<dbReference type="InterPro" id="IPR003029">
    <property type="entry name" value="S1_domain"/>
</dbReference>
<dbReference type="OrthoDB" id="1650at2759"/>
<name>A0A8B8G328_9HEMI</name>
<dbReference type="GO" id="GO:0034475">
    <property type="term" value="P:U4 snRNA 3'-end processing"/>
    <property type="evidence" value="ECO:0007669"/>
    <property type="project" value="TreeGrafter"/>
</dbReference>
<dbReference type="GO" id="GO:0000467">
    <property type="term" value="P:exonucleolytic trimming to generate mature 3'-end of 5.8S rRNA from tricistronic rRNA transcript (SSU-rRNA, 5.8S rRNA, LSU-rRNA)"/>
    <property type="evidence" value="ECO:0007669"/>
    <property type="project" value="TreeGrafter"/>
</dbReference>
<dbReference type="GO" id="GO:0071034">
    <property type="term" value="P:CUT catabolic process"/>
    <property type="evidence" value="ECO:0007669"/>
    <property type="project" value="TreeGrafter"/>
</dbReference>
<dbReference type="CTD" id="37731"/>
<dbReference type="FunFam" id="2.40.50.140:FF:000038">
    <property type="entry name" value="Exosome complex component RRP4"/>
    <property type="match status" value="1"/>
</dbReference>
<accession>A0A8B8G328</accession>
<dbReference type="InterPro" id="IPR026699">
    <property type="entry name" value="Exosome_RNA_bind1/RRP40/RRP4"/>
</dbReference>
<dbReference type="SMART" id="SM00316">
    <property type="entry name" value="S1"/>
    <property type="match status" value="1"/>
</dbReference>
<dbReference type="PANTHER" id="PTHR21321">
    <property type="entry name" value="PNAS-3 RELATED"/>
    <property type="match status" value="1"/>
</dbReference>
<keyword evidence="3" id="KW-0698">rRNA processing</keyword>
<dbReference type="AlphaFoldDB" id="A0A8B8G328"/>
<dbReference type="InterPro" id="IPR004088">
    <property type="entry name" value="KH_dom_type_1"/>
</dbReference>
<evidence type="ECO:0000256" key="3">
    <source>
        <dbReference type="ARBA" id="ARBA00022552"/>
    </source>
</evidence>
<dbReference type="GO" id="GO:0003723">
    <property type="term" value="F:RNA binding"/>
    <property type="evidence" value="ECO:0007669"/>
    <property type="project" value="UniProtKB-KW"/>
</dbReference>
<dbReference type="InterPro" id="IPR048565">
    <property type="entry name" value="S1_RRP4"/>
</dbReference>
<dbReference type="InterPro" id="IPR012340">
    <property type="entry name" value="NA-bd_OB-fold"/>
</dbReference>
<dbReference type="GO" id="GO:0071038">
    <property type="term" value="P:TRAMP-dependent tRNA surveillance pathway"/>
    <property type="evidence" value="ECO:0007669"/>
    <property type="project" value="TreeGrafter"/>
</dbReference>
<dbReference type="SUPFAM" id="SSF50249">
    <property type="entry name" value="Nucleic acid-binding proteins"/>
    <property type="match status" value="1"/>
</dbReference>
<organism evidence="8 9">
    <name type="scientific">Sipha flava</name>
    <name type="common">yellow sugarcane aphid</name>
    <dbReference type="NCBI Taxonomy" id="143950"/>
    <lineage>
        <taxon>Eukaryota</taxon>
        <taxon>Metazoa</taxon>
        <taxon>Ecdysozoa</taxon>
        <taxon>Arthropoda</taxon>
        <taxon>Hexapoda</taxon>
        <taxon>Insecta</taxon>
        <taxon>Pterygota</taxon>
        <taxon>Neoptera</taxon>
        <taxon>Paraneoptera</taxon>
        <taxon>Hemiptera</taxon>
        <taxon>Sternorrhyncha</taxon>
        <taxon>Aphidomorpha</taxon>
        <taxon>Aphidoidea</taxon>
        <taxon>Aphididae</taxon>
        <taxon>Sipha</taxon>
    </lineage>
</organism>
<dbReference type="CDD" id="cd05789">
    <property type="entry name" value="S1_Rrp4"/>
    <property type="match status" value="1"/>
</dbReference>
<evidence type="ECO:0000313" key="9">
    <source>
        <dbReference type="RefSeq" id="XP_025417639.1"/>
    </source>
</evidence>
<evidence type="ECO:0000256" key="1">
    <source>
        <dbReference type="ARBA" id="ARBA00004123"/>
    </source>
</evidence>
<dbReference type="SUPFAM" id="SSF54791">
    <property type="entry name" value="Eukaryotic type KH-domain (KH-domain type I)"/>
    <property type="match status" value="1"/>
</dbReference>
<dbReference type="RefSeq" id="XP_025417639.1">
    <property type="nucleotide sequence ID" value="XM_025561854.1"/>
</dbReference>
<evidence type="ECO:0000256" key="4">
    <source>
        <dbReference type="ARBA" id="ARBA00022835"/>
    </source>
</evidence>
<keyword evidence="6" id="KW-0539">Nucleus</keyword>
<keyword evidence="4" id="KW-0271">Exosome</keyword>
<evidence type="ECO:0000313" key="8">
    <source>
        <dbReference type="Proteomes" id="UP000694846"/>
    </source>
</evidence>
<evidence type="ECO:0000259" key="7">
    <source>
        <dbReference type="SMART" id="SM00316"/>
    </source>
</evidence>